<dbReference type="STRING" id="46680.GCA_000807755_02399"/>
<feature type="chain" id="PRO_5012873895" evidence="1">
    <location>
        <begin position="19"/>
        <end position="104"/>
    </location>
</feature>
<accession>A0A246FCP4</accession>
<dbReference type="eggNOG" id="ENOG5033G87">
    <property type="taxonomic scope" value="Bacteria"/>
</dbReference>
<dbReference type="EMBL" id="NJBA01000002">
    <property type="protein sequence ID" value="OWP52082.1"/>
    <property type="molecule type" value="Genomic_DNA"/>
</dbReference>
<evidence type="ECO:0000256" key="1">
    <source>
        <dbReference type="SAM" id="SignalP"/>
    </source>
</evidence>
<gene>
    <name evidence="2" type="ORF">CEG18_07450</name>
</gene>
<name>A0A246FCP4_PSENT</name>
<organism evidence="2 3">
    <name type="scientific">Pseudomonas nitroreducens</name>
    <dbReference type="NCBI Taxonomy" id="46680"/>
    <lineage>
        <taxon>Bacteria</taxon>
        <taxon>Pseudomonadati</taxon>
        <taxon>Pseudomonadota</taxon>
        <taxon>Gammaproteobacteria</taxon>
        <taxon>Pseudomonadales</taxon>
        <taxon>Pseudomonadaceae</taxon>
        <taxon>Pseudomonas</taxon>
    </lineage>
</organism>
<sequence length="104" mass="11660">MRHLLLLLSLVTPLPLLADTIEIPVGAQGDPHIVLPARGESQKAVLERFGLPDEEHPAVGKPPISRWDYREFSVYFESGVVVDAVRQHRSQYLKDLSPTPKEPQ</sequence>
<evidence type="ECO:0000313" key="2">
    <source>
        <dbReference type="EMBL" id="OWP52082.1"/>
    </source>
</evidence>
<proteinExistence type="predicted"/>
<comment type="caution">
    <text evidence="2">The sequence shown here is derived from an EMBL/GenBank/DDBJ whole genome shotgun (WGS) entry which is preliminary data.</text>
</comment>
<dbReference type="RefSeq" id="WP_088416917.1">
    <property type="nucleotide sequence ID" value="NZ_NJBA01000002.1"/>
</dbReference>
<dbReference type="AlphaFoldDB" id="A0A246FCP4"/>
<evidence type="ECO:0000313" key="3">
    <source>
        <dbReference type="Proteomes" id="UP000198145"/>
    </source>
</evidence>
<reference evidence="2 3" key="1">
    <citation type="submission" date="2017-06" db="EMBL/GenBank/DDBJ databases">
        <title>Draft genome of Pseudomonas nitroreducens DF05.</title>
        <authorList>
            <person name="Iyer R."/>
        </authorList>
    </citation>
    <scope>NUCLEOTIDE SEQUENCE [LARGE SCALE GENOMIC DNA]</scope>
    <source>
        <strain evidence="2 3">DF05</strain>
    </source>
</reference>
<dbReference type="Proteomes" id="UP000198145">
    <property type="component" value="Unassembled WGS sequence"/>
</dbReference>
<keyword evidence="1" id="KW-0732">Signal</keyword>
<protein>
    <submittedName>
        <fullName evidence="2">Phosphodiesterase</fullName>
    </submittedName>
</protein>
<feature type="signal peptide" evidence="1">
    <location>
        <begin position="1"/>
        <end position="18"/>
    </location>
</feature>